<dbReference type="AlphaFoldDB" id="A0A8H7DB50"/>
<feature type="transmembrane region" description="Helical" evidence="2">
    <location>
        <begin position="30"/>
        <end position="55"/>
    </location>
</feature>
<dbReference type="EMBL" id="JACAZI010000003">
    <property type="protein sequence ID" value="KAF7365261.1"/>
    <property type="molecule type" value="Genomic_DNA"/>
</dbReference>
<keyword evidence="2" id="KW-1133">Transmembrane helix</keyword>
<name>A0A8H7DB50_9AGAR</name>
<keyword evidence="2" id="KW-0812">Transmembrane</keyword>
<reference evidence="3" key="1">
    <citation type="submission" date="2020-05" db="EMBL/GenBank/DDBJ databases">
        <title>Mycena genomes resolve the evolution of fungal bioluminescence.</title>
        <authorList>
            <person name="Tsai I.J."/>
        </authorList>
    </citation>
    <scope>NUCLEOTIDE SEQUENCE</scope>
    <source>
        <strain evidence="3">CCC161011</strain>
    </source>
</reference>
<protein>
    <submittedName>
        <fullName evidence="3">Uncharacterized protein</fullName>
    </submittedName>
</protein>
<evidence type="ECO:0000313" key="4">
    <source>
        <dbReference type="Proteomes" id="UP000620124"/>
    </source>
</evidence>
<organism evidence="3 4">
    <name type="scientific">Mycena venus</name>
    <dbReference type="NCBI Taxonomy" id="2733690"/>
    <lineage>
        <taxon>Eukaryota</taxon>
        <taxon>Fungi</taxon>
        <taxon>Dikarya</taxon>
        <taxon>Basidiomycota</taxon>
        <taxon>Agaricomycotina</taxon>
        <taxon>Agaricomycetes</taxon>
        <taxon>Agaricomycetidae</taxon>
        <taxon>Agaricales</taxon>
        <taxon>Marasmiineae</taxon>
        <taxon>Mycenaceae</taxon>
        <taxon>Mycena</taxon>
    </lineage>
</organism>
<evidence type="ECO:0000313" key="3">
    <source>
        <dbReference type="EMBL" id="KAF7365261.1"/>
    </source>
</evidence>
<comment type="caution">
    <text evidence="3">The sequence shown here is derived from an EMBL/GenBank/DDBJ whole genome shotgun (WGS) entry which is preliminary data.</text>
</comment>
<accession>A0A8H7DB50</accession>
<dbReference type="OrthoDB" id="3256943at2759"/>
<sequence length="199" mass="22232">MASPSTTPGTSSPSPSPSSSSQIKDPNSNLYLFTFLATLILLFAVSCGIIVRACYVRRRFRRNVERAMEQGLVLAPPDQGLKFVSPPKLYDVWLTDKHLTPSWAGSASSWADITVMLHLFQYSPWMQNCIRTGLPNSRCRRLPFVLNPPPHRLHPRNHFKFPCSLQMPAPPHPPTALTSDDEDYLPEVVLGVTQAHQPS</sequence>
<dbReference type="Proteomes" id="UP000620124">
    <property type="component" value="Unassembled WGS sequence"/>
</dbReference>
<evidence type="ECO:0000256" key="2">
    <source>
        <dbReference type="SAM" id="Phobius"/>
    </source>
</evidence>
<proteinExistence type="predicted"/>
<keyword evidence="2" id="KW-0472">Membrane</keyword>
<feature type="compositionally biased region" description="Low complexity" evidence="1">
    <location>
        <begin position="1"/>
        <end position="21"/>
    </location>
</feature>
<evidence type="ECO:0000256" key="1">
    <source>
        <dbReference type="SAM" id="MobiDB-lite"/>
    </source>
</evidence>
<gene>
    <name evidence="3" type="ORF">MVEN_00397900</name>
</gene>
<keyword evidence="4" id="KW-1185">Reference proteome</keyword>
<feature type="region of interest" description="Disordered" evidence="1">
    <location>
        <begin position="1"/>
        <end position="24"/>
    </location>
</feature>